<sequence length="296" mass="34235">MRKKNLELKTTNNQVDSSTQTPIEIALKIDENGMTTASQLYSFLELHPAHFSDWCRRNIKNNKFATKNIDYFPFTVESERNKPKNPKPRTDYKLTSDFAKKLSMTGNTEKHEQAKQYFIACEQGLKIATQKLQSTSINTQPLAEAITTLAQTVIKLQEDVSSLKESTSKKQTLEKKYSRWKTNTFKKLAIITQFASEHGQDLQLKDSIHITIEELENTYNIELSDYVQAYKSEFGMENEPYVINVIDHYKEIRDLYTMTLDGIMQKLNLKTENNTVTKNIFDTLAMELCQEENKGE</sequence>
<organism evidence="2">
    <name type="scientific">Siphoviridae sp. ctTC45</name>
    <dbReference type="NCBI Taxonomy" id="2827573"/>
    <lineage>
        <taxon>Viruses</taxon>
        <taxon>Duplodnaviria</taxon>
        <taxon>Heunggongvirae</taxon>
        <taxon>Uroviricota</taxon>
        <taxon>Caudoviricetes</taxon>
    </lineage>
</organism>
<feature type="domain" description="AntA/AntB antirepressor" evidence="1">
    <location>
        <begin position="37"/>
        <end position="107"/>
    </location>
</feature>
<dbReference type="InterPro" id="IPR013557">
    <property type="entry name" value="AntA/B_antirep"/>
</dbReference>
<dbReference type="Pfam" id="PF08346">
    <property type="entry name" value="AntA"/>
    <property type="match status" value="1"/>
</dbReference>
<name>A0A8S5LQ63_9CAUD</name>
<evidence type="ECO:0000259" key="1">
    <source>
        <dbReference type="Pfam" id="PF08346"/>
    </source>
</evidence>
<accession>A0A8S5LQ63</accession>
<dbReference type="EMBL" id="BK015895">
    <property type="protein sequence ID" value="DAD72145.1"/>
    <property type="molecule type" value="Genomic_DNA"/>
</dbReference>
<reference evidence="2" key="1">
    <citation type="journal article" date="2021" name="Proc. Natl. Acad. Sci. U.S.A.">
        <title>A Catalog of Tens of Thousands of Viruses from Human Metagenomes Reveals Hidden Associations with Chronic Diseases.</title>
        <authorList>
            <person name="Tisza M.J."/>
            <person name="Buck C.B."/>
        </authorList>
    </citation>
    <scope>NUCLEOTIDE SEQUENCE</scope>
    <source>
        <strain evidence="2">CtTC45</strain>
    </source>
</reference>
<evidence type="ECO:0000313" key="2">
    <source>
        <dbReference type="EMBL" id="DAD72145.1"/>
    </source>
</evidence>
<protein>
    <submittedName>
        <fullName evidence="2">AntA/AntB antirepressor</fullName>
    </submittedName>
</protein>
<proteinExistence type="predicted"/>